<proteinExistence type="predicted"/>
<accession>A0A5C5YDS6</accession>
<dbReference type="Proteomes" id="UP000318053">
    <property type="component" value="Unassembled WGS sequence"/>
</dbReference>
<dbReference type="InterPro" id="IPR002881">
    <property type="entry name" value="DUF58"/>
</dbReference>
<dbReference type="Pfam" id="PF01882">
    <property type="entry name" value="DUF58"/>
    <property type="match status" value="1"/>
</dbReference>
<keyword evidence="3" id="KW-1185">Reference proteome</keyword>
<dbReference type="InterPro" id="IPR036465">
    <property type="entry name" value="vWFA_dom_sf"/>
</dbReference>
<dbReference type="EMBL" id="SJPK01000003">
    <property type="protein sequence ID" value="TWT73118.1"/>
    <property type="molecule type" value="Genomic_DNA"/>
</dbReference>
<dbReference type="PANTHER" id="PTHR33608">
    <property type="entry name" value="BLL2464 PROTEIN"/>
    <property type="match status" value="1"/>
</dbReference>
<protein>
    <recommendedName>
        <fullName evidence="1">DUF58 domain-containing protein</fullName>
    </recommendedName>
</protein>
<feature type="domain" description="DUF58" evidence="1">
    <location>
        <begin position="51"/>
        <end position="247"/>
    </location>
</feature>
<name>A0A5C5YDS6_9BACT</name>
<comment type="caution">
    <text evidence="2">The sequence shown here is derived from an EMBL/GenBank/DDBJ whole genome shotgun (WGS) entry which is preliminary data.</text>
</comment>
<dbReference type="AlphaFoldDB" id="A0A5C5YDS6"/>
<evidence type="ECO:0000313" key="2">
    <source>
        <dbReference type="EMBL" id="TWT73118.1"/>
    </source>
</evidence>
<dbReference type="PANTHER" id="PTHR33608:SF12">
    <property type="entry name" value="DUF58 DOMAIN-CONTAINING PROTEIN"/>
    <property type="match status" value="1"/>
</dbReference>
<dbReference type="RefSeq" id="WP_146390690.1">
    <property type="nucleotide sequence ID" value="NZ_SJPK01000003.1"/>
</dbReference>
<dbReference type="SUPFAM" id="SSF53300">
    <property type="entry name" value="vWA-like"/>
    <property type="match status" value="1"/>
</dbReference>
<evidence type="ECO:0000313" key="3">
    <source>
        <dbReference type="Proteomes" id="UP000318053"/>
    </source>
</evidence>
<dbReference type="OrthoDB" id="9780819at2"/>
<sequence length="304" mass="33972">MASHAHTRLEDLVRLRHAAAGFSLLPKQPINSLLSGQHASRLRGRGLMFEELRDYRPGDDIRQMDWKATARLRKPYIRVYSEERERPVLLLVDQRSSMFFGSARTTKATTAAEVAALAAWRAMDGGDRVGAILFDDHDTIELRPRRSRESVLHICHEITRMNQGLSAGSPPVDSSGRLNDALQLCVNVAKHDCLVILITDYNGDNEATQRLTTRMASHNDLLACLIYDPLGIRLPAQGHLPATDGEIQYSIPGGEQFDRSYQDAFRARCGRLRERLGAIRVPILPISTHEPVTDQVMAAMGERS</sequence>
<evidence type="ECO:0000259" key="1">
    <source>
        <dbReference type="Pfam" id="PF01882"/>
    </source>
</evidence>
<gene>
    <name evidence="2" type="ORF">CA85_15850</name>
</gene>
<reference evidence="2 3" key="1">
    <citation type="submission" date="2019-02" db="EMBL/GenBank/DDBJ databases">
        <title>Deep-cultivation of Planctomycetes and their phenomic and genomic characterization uncovers novel biology.</title>
        <authorList>
            <person name="Wiegand S."/>
            <person name="Jogler M."/>
            <person name="Boedeker C."/>
            <person name="Pinto D."/>
            <person name="Vollmers J."/>
            <person name="Rivas-Marin E."/>
            <person name="Kohn T."/>
            <person name="Peeters S.H."/>
            <person name="Heuer A."/>
            <person name="Rast P."/>
            <person name="Oberbeckmann S."/>
            <person name="Bunk B."/>
            <person name="Jeske O."/>
            <person name="Meyerdierks A."/>
            <person name="Storesund J.E."/>
            <person name="Kallscheuer N."/>
            <person name="Luecker S."/>
            <person name="Lage O.M."/>
            <person name="Pohl T."/>
            <person name="Merkel B.J."/>
            <person name="Hornburger P."/>
            <person name="Mueller R.-W."/>
            <person name="Bruemmer F."/>
            <person name="Labrenz M."/>
            <person name="Spormann A.M."/>
            <person name="Op Den Camp H."/>
            <person name="Overmann J."/>
            <person name="Amann R."/>
            <person name="Jetten M.S.M."/>
            <person name="Mascher T."/>
            <person name="Medema M.H."/>
            <person name="Devos D.P."/>
            <person name="Kaster A.-K."/>
            <person name="Ovreas L."/>
            <person name="Rohde M."/>
            <person name="Galperin M.Y."/>
            <person name="Jogler C."/>
        </authorList>
    </citation>
    <scope>NUCLEOTIDE SEQUENCE [LARGE SCALE GENOMIC DNA]</scope>
    <source>
        <strain evidence="2 3">CA85</strain>
    </source>
</reference>
<organism evidence="2 3">
    <name type="scientific">Allorhodopirellula solitaria</name>
    <dbReference type="NCBI Taxonomy" id="2527987"/>
    <lineage>
        <taxon>Bacteria</taxon>
        <taxon>Pseudomonadati</taxon>
        <taxon>Planctomycetota</taxon>
        <taxon>Planctomycetia</taxon>
        <taxon>Pirellulales</taxon>
        <taxon>Pirellulaceae</taxon>
        <taxon>Allorhodopirellula</taxon>
    </lineage>
</organism>